<sequence>MRRQAMKDDYQKLSRYLQRLENELQQLGWWSDLPPDSEAFESTAPFCYDRMTLDQWLQWVFIPSFQAIIDADKPLPEKCAITPMGEISWREESPETVTALISLMHDIDSLVSRHE</sequence>
<proteinExistence type="predicted"/>
<organism evidence="2">
    <name type="scientific">Thiolapillus brandeum</name>
    <dbReference type="NCBI Taxonomy" id="1076588"/>
    <lineage>
        <taxon>Bacteria</taxon>
        <taxon>Pseudomonadati</taxon>
        <taxon>Pseudomonadota</taxon>
        <taxon>Gammaproteobacteria</taxon>
        <taxon>Chromatiales</taxon>
        <taxon>Sedimenticolaceae</taxon>
        <taxon>Thiolapillus</taxon>
    </lineage>
</organism>
<dbReference type="GO" id="GO:0044010">
    <property type="term" value="P:single-species biofilm formation"/>
    <property type="evidence" value="ECO:0007669"/>
    <property type="project" value="TreeGrafter"/>
</dbReference>
<dbReference type="EMBL" id="DRLF01000447">
    <property type="protein sequence ID" value="HEC07743.1"/>
    <property type="molecule type" value="Genomic_DNA"/>
</dbReference>
<dbReference type="InterPro" id="IPR036814">
    <property type="entry name" value="YqcC-like_sf"/>
</dbReference>
<dbReference type="InterPro" id="IPR023376">
    <property type="entry name" value="YqcC-like_dom"/>
</dbReference>
<dbReference type="PIRSF" id="PIRSF006257">
    <property type="entry name" value="UCP006257"/>
    <property type="match status" value="1"/>
</dbReference>
<dbReference type="InterPro" id="IPR007384">
    <property type="entry name" value="UCP006257"/>
</dbReference>
<evidence type="ECO:0000313" key="2">
    <source>
        <dbReference type="EMBL" id="HEC07743.1"/>
    </source>
</evidence>
<dbReference type="Proteomes" id="UP000886339">
    <property type="component" value="Unassembled WGS sequence"/>
</dbReference>
<dbReference type="PANTHER" id="PTHR39586">
    <property type="entry name" value="CYTOPLASMIC PROTEIN-RELATED"/>
    <property type="match status" value="1"/>
</dbReference>
<dbReference type="AlphaFoldDB" id="A0A831W9A2"/>
<accession>A0A831W9A2</accession>
<comment type="caution">
    <text evidence="2">The sequence shown here is derived from an EMBL/GenBank/DDBJ whole genome shotgun (WGS) entry which is preliminary data.</text>
</comment>
<evidence type="ECO:0000259" key="1">
    <source>
        <dbReference type="Pfam" id="PF04287"/>
    </source>
</evidence>
<feature type="domain" description="YqcC-like" evidence="1">
    <location>
        <begin position="13"/>
        <end position="110"/>
    </location>
</feature>
<reference evidence="2" key="1">
    <citation type="journal article" date="2020" name="mSystems">
        <title>Genome- and Community-Level Interaction Insights into Carbon Utilization and Element Cycling Functions of Hydrothermarchaeota in Hydrothermal Sediment.</title>
        <authorList>
            <person name="Zhou Z."/>
            <person name="Liu Y."/>
            <person name="Xu W."/>
            <person name="Pan J."/>
            <person name="Luo Z.H."/>
            <person name="Li M."/>
        </authorList>
    </citation>
    <scope>NUCLEOTIDE SEQUENCE [LARGE SCALE GENOMIC DNA]</scope>
    <source>
        <strain evidence="2">HyVt-458</strain>
    </source>
</reference>
<name>A0A831W9A2_9GAMM</name>
<dbReference type="SUPFAM" id="SSF158452">
    <property type="entry name" value="YqcC-like"/>
    <property type="match status" value="1"/>
</dbReference>
<dbReference type="Gene3D" id="1.20.1440.40">
    <property type="entry name" value="YqcC-like"/>
    <property type="match status" value="1"/>
</dbReference>
<dbReference type="Pfam" id="PF04287">
    <property type="entry name" value="DUF446"/>
    <property type="match status" value="1"/>
</dbReference>
<protein>
    <submittedName>
        <fullName evidence="2">YqcC family protein</fullName>
    </submittedName>
</protein>
<dbReference type="PANTHER" id="PTHR39586:SF1">
    <property type="entry name" value="CYTOPLASMIC PROTEIN"/>
    <property type="match status" value="1"/>
</dbReference>
<gene>
    <name evidence="2" type="ORF">ENJ12_12885</name>
</gene>